<proteinExistence type="predicted"/>
<protein>
    <recommendedName>
        <fullName evidence="3">VWFA domain-containing protein</fullName>
    </recommendedName>
</protein>
<keyword evidence="2" id="KW-1133">Transmembrane helix</keyword>
<dbReference type="PANTHER" id="PTHR10166">
    <property type="entry name" value="VOLTAGE-DEPENDENT CALCIUM CHANNEL SUBUNIT ALPHA-2/DELTA-RELATED"/>
    <property type="match status" value="1"/>
</dbReference>
<keyword evidence="2" id="KW-0812">Transmembrane</keyword>
<feature type="domain" description="VWFA" evidence="3">
    <location>
        <begin position="223"/>
        <end position="424"/>
    </location>
</feature>
<dbReference type="PROSITE" id="PS50234">
    <property type="entry name" value="VWFA"/>
    <property type="match status" value="1"/>
</dbReference>
<organism evidence="4 5">
    <name type="scientific">Sphagnum troendelagicum</name>
    <dbReference type="NCBI Taxonomy" id="128251"/>
    <lineage>
        <taxon>Eukaryota</taxon>
        <taxon>Viridiplantae</taxon>
        <taxon>Streptophyta</taxon>
        <taxon>Embryophyta</taxon>
        <taxon>Bryophyta</taxon>
        <taxon>Sphagnophytina</taxon>
        <taxon>Sphagnopsida</taxon>
        <taxon>Sphagnales</taxon>
        <taxon>Sphagnaceae</taxon>
        <taxon>Sphagnum</taxon>
    </lineage>
</organism>
<dbReference type="SUPFAM" id="SSF53300">
    <property type="entry name" value="vWA-like"/>
    <property type="match status" value="1"/>
</dbReference>
<dbReference type="InterPro" id="IPR002035">
    <property type="entry name" value="VWF_A"/>
</dbReference>
<evidence type="ECO:0000313" key="5">
    <source>
        <dbReference type="Proteomes" id="UP001497512"/>
    </source>
</evidence>
<dbReference type="Gene3D" id="3.40.50.410">
    <property type="entry name" value="von Willebrand factor, type A domain"/>
    <property type="match status" value="1"/>
</dbReference>
<accession>A0ABP0TBU9</accession>
<keyword evidence="5" id="KW-1185">Reference proteome</keyword>
<dbReference type="PANTHER" id="PTHR10166:SF37">
    <property type="entry name" value="STOLID, ISOFORM H"/>
    <property type="match status" value="1"/>
</dbReference>
<evidence type="ECO:0000313" key="4">
    <source>
        <dbReference type="EMBL" id="CAK9191909.1"/>
    </source>
</evidence>
<dbReference type="EMBL" id="OZ019893">
    <property type="protein sequence ID" value="CAK9191909.1"/>
    <property type="molecule type" value="Genomic_DNA"/>
</dbReference>
<evidence type="ECO:0000259" key="3">
    <source>
        <dbReference type="PROSITE" id="PS50234"/>
    </source>
</evidence>
<feature type="transmembrane region" description="Helical" evidence="2">
    <location>
        <begin position="30"/>
        <end position="49"/>
    </location>
</feature>
<sequence length="671" mass="71648">MELCSLRTHYDRVGGRTHHGPGPGARGVNYLLFVCLVLVAAAAAGLVTMELVAGDEGSDFLDTKETQVKSIAIQAQANQANSCELVQSCSGSGNCSRYSCWPLLGESFQCVDVTKNKYCTSQSGNGSCTQLRADYSKSYIRLPPGTDLTNVPAAMGNSICSQRLLDSTFQTMSYPSVFTYVYFGAVDGTWRSFPGRETSTSDCLGYDPRIRPWYIEGISVTKNLVVLIDAGASMTNVLSTQFLMETTYLAAAQSITQKALLQTLSAQDYVNIIMFNSTGATQLSPDPVLVRNSDLSDPTDHPELKSLITSLNNQEGSSQAGASNLTAAIMAAFTNFNAHALKIIVVLTDGVFASSENVTLPESLLLASNVKILLYKLPQADDLDIYLSNNSLLNSICRVNGTFEVIQEDLTNPLYTVRSYFSYLAATLEVAVNGKPLWSDIYQDFEGIGHNITSVTSPAFGSDGQLLGVAAITVYINELGTLTDLVTTALQNRTKGNVYPTIVIANCSIATASNSIPAAQQCGSIAPPANGGLCDMTDFTSSLESMSCCSTCSAPGNASTVIIAALNSPSRTVPKYVGAIVGGTIAGGLVVLVGLSVLRRVFCFSKENHNPSILSSESEVVTMSVLSRVFCFSKGNNNPIVSSSERKQDDIQEDRESPAEDSDMPLPPQRD</sequence>
<name>A0ABP0TBU9_9BRYO</name>
<dbReference type="InterPro" id="IPR036465">
    <property type="entry name" value="vWFA_dom_sf"/>
</dbReference>
<feature type="compositionally biased region" description="Basic and acidic residues" evidence="1">
    <location>
        <begin position="644"/>
        <end position="658"/>
    </location>
</feature>
<evidence type="ECO:0000256" key="1">
    <source>
        <dbReference type="SAM" id="MobiDB-lite"/>
    </source>
</evidence>
<reference evidence="4 5" key="1">
    <citation type="submission" date="2024-02" db="EMBL/GenBank/DDBJ databases">
        <authorList>
            <consortium name="ELIXIR-Norway"/>
            <consortium name="Elixir Norway"/>
        </authorList>
    </citation>
    <scope>NUCLEOTIDE SEQUENCE [LARGE SCALE GENOMIC DNA]</scope>
</reference>
<feature type="transmembrane region" description="Helical" evidence="2">
    <location>
        <begin position="576"/>
        <end position="598"/>
    </location>
</feature>
<evidence type="ECO:0000256" key="2">
    <source>
        <dbReference type="SAM" id="Phobius"/>
    </source>
</evidence>
<dbReference type="Pfam" id="PF13519">
    <property type="entry name" value="VWA_2"/>
    <property type="match status" value="1"/>
</dbReference>
<dbReference type="InterPro" id="IPR051173">
    <property type="entry name" value="Ca_channel_alpha-2/delta"/>
</dbReference>
<dbReference type="Proteomes" id="UP001497512">
    <property type="component" value="Chromosome 1"/>
</dbReference>
<keyword evidence="2" id="KW-0472">Membrane</keyword>
<gene>
    <name evidence="4" type="ORF">CSSPTR1EN2_LOCUS1626</name>
</gene>
<feature type="region of interest" description="Disordered" evidence="1">
    <location>
        <begin position="639"/>
        <end position="671"/>
    </location>
</feature>